<evidence type="ECO:0000313" key="8">
    <source>
        <dbReference type="Proteomes" id="UP000786185"/>
    </source>
</evidence>
<dbReference type="GO" id="GO:0004673">
    <property type="term" value="F:protein histidine kinase activity"/>
    <property type="evidence" value="ECO:0007669"/>
    <property type="project" value="UniProtKB-EC"/>
</dbReference>
<protein>
    <recommendedName>
        <fullName evidence="2">histidine kinase</fullName>
        <ecNumber evidence="2">2.7.13.3</ecNumber>
    </recommendedName>
</protein>
<dbReference type="PRINTS" id="PR00344">
    <property type="entry name" value="BCTRLSENSOR"/>
</dbReference>
<feature type="non-terminal residue" evidence="7">
    <location>
        <position position="1"/>
    </location>
</feature>
<comment type="caution">
    <text evidence="7">The sequence shown here is derived from an EMBL/GenBank/DDBJ whole genome shotgun (WGS) entry which is preliminary data.</text>
</comment>
<dbReference type="InterPro" id="IPR005467">
    <property type="entry name" value="His_kinase_dom"/>
</dbReference>
<dbReference type="EMBL" id="SCLC01001032">
    <property type="protein sequence ID" value="MBF4437515.1"/>
    <property type="molecule type" value="Genomic_DNA"/>
</dbReference>
<keyword evidence="5" id="KW-0902">Two-component regulatory system</keyword>
<accession>A0AAW4BHU4</accession>
<keyword evidence="4" id="KW-0418">Kinase</keyword>
<dbReference type="InterPro" id="IPR003594">
    <property type="entry name" value="HATPase_dom"/>
</dbReference>
<dbReference type="Gene3D" id="3.30.565.10">
    <property type="entry name" value="Histidine kinase-like ATPase, C-terminal domain"/>
    <property type="match status" value="1"/>
</dbReference>
<dbReference type="AlphaFoldDB" id="A0AAW4BHU4"/>
<name>A0AAW4BHU4_VIBAN</name>
<evidence type="ECO:0000256" key="4">
    <source>
        <dbReference type="ARBA" id="ARBA00022777"/>
    </source>
</evidence>
<dbReference type="PANTHER" id="PTHR43711:SF31">
    <property type="entry name" value="HISTIDINE KINASE"/>
    <property type="match status" value="1"/>
</dbReference>
<dbReference type="SMART" id="SM00387">
    <property type="entry name" value="HATPase_c"/>
    <property type="match status" value="1"/>
</dbReference>
<dbReference type="EC" id="2.7.13.3" evidence="2"/>
<evidence type="ECO:0000259" key="6">
    <source>
        <dbReference type="PROSITE" id="PS50109"/>
    </source>
</evidence>
<evidence type="ECO:0000256" key="2">
    <source>
        <dbReference type="ARBA" id="ARBA00012438"/>
    </source>
</evidence>
<dbReference type="Pfam" id="PF02518">
    <property type="entry name" value="HATPase_c"/>
    <property type="match status" value="1"/>
</dbReference>
<keyword evidence="7" id="KW-0067">ATP-binding</keyword>
<dbReference type="GO" id="GO:0000160">
    <property type="term" value="P:phosphorelay signal transduction system"/>
    <property type="evidence" value="ECO:0007669"/>
    <property type="project" value="UniProtKB-KW"/>
</dbReference>
<organism evidence="7 8">
    <name type="scientific">Vibrio anguillarum</name>
    <name type="common">Listonella anguillarum</name>
    <dbReference type="NCBI Taxonomy" id="55601"/>
    <lineage>
        <taxon>Bacteria</taxon>
        <taxon>Pseudomonadati</taxon>
        <taxon>Pseudomonadota</taxon>
        <taxon>Gammaproteobacteria</taxon>
        <taxon>Vibrionales</taxon>
        <taxon>Vibrionaceae</taxon>
        <taxon>Vibrio</taxon>
    </lineage>
</organism>
<dbReference type="GO" id="GO:0005524">
    <property type="term" value="F:ATP binding"/>
    <property type="evidence" value="ECO:0007669"/>
    <property type="project" value="UniProtKB-KW"/>
</dbReference>
<proteinExistence type="predicted"/>
<reference evidence="7" key="1">
    <citation type="journal article" date="2021" name="PeerJ">
        <title>Analysis of 44 Vibrio anguillarum genomes reveals high genetic diversity.</title>
        <authorList>
            <person name="Hansen M.J."/>
            <person name="Dalsgaard I."/>
        </authorList>
    </citation>
    <scope>NUCLEOTIDE SEQUENCE</scope>
    <source>
        <strain evidence="7">850617-1/1</strain>
    </source>
</reference>
<evidence type="ECO:0000313" key="7">
    <source>
        <dbReference type="EMBL" id="MBF4437515.1"/>
    </source>
</evidence>
<evidence type="ECO:0000256" key="5">
    <source>
        <dbReference type="ARBA" id="ARBA00023012"/>
    </source>
</evidence>
<dbReference type="Proteomes" id="UP000786185">
    <property type="component" value="Unassembled WGS sequence"/>
</dbReference>
<comment type="catalytic activity">
    <reaction evidence="1">
        <text>ATP + protein L-histidine = ADP + protein N-phospho-L-histidine.</text>
        <dbReference type="EC" id="2.7.13.3"/>
    </reaction>
</comment>
<dbReference type="InterPro" id="IPR050736">
    <property type="entry name" value="Sensor_HK_Regulatory"/>
</dbReference>
<keyword evidence="7" id="KW-0547">Nucleotide-binding</keyword>
<evidence type="ECO:0000256" key="1">
    <source>
        <dbReference type="ARBA" id="ARBA00000085"/>
    </source>
</evidence>
<dbReference type="PANTHER" id="PTHR43711">
    <property type="entry name" value="TWO-COMPONENT HISTIDINE KINASE"/>
    <property type="match status" value="1"/>
</dbReference>
<dbReference type="PROSITE" id="PS50109">
    <property type="entry name" value="HIS_KIN"/>
    <property type="match status" value="1"/>
</dbReference>
<keyword evidence="3" id="KW-0808">Transferase</keyword>
<feature type="domain" description="Histidine kinase" evidence="6">
    <location>
        <begin position="14"/>
        <end position="142"/>
    </location>
</feature>
<sequence>YDTVKPTWKVPKLNQVEAYSVLINLISNSIKSLIASDTMDRKIHISVERNNAQYHMCVQDNGIGLKEEYWEKVFEACTFDPEGKLYSSISSALGDEQLSNINKGSGLGLNIVRSILQKHKGDVRFTEPSQDWNAEVKVTIGK</sequence>
<evidence type="ECO:0000256" key="3">
    <source>
        <dbReference type="ARBA" id="ARBA00022679"/>
    </source>
</evidence>
<gene>
    <name evidence="7" type="ORF">ERJ77_24125</name>
</gene>
<dbReference type="SUPFAM" id="SSF55874">
    <property type="entry name" value="ATPase domain of HSP90 chaperone/DNA topoisomerase II/histidine kinase"/>
    <property type="match status" value="1"/>
</dbReference>
<dbReference type="InterPro" id="IPR004358">
    <property type="entry name" value="Sig_transdc_His_kin-like_C"/>
</dbReference>
<dbReference type="InterPro" id="IPR036890">
    <property type="entry name" value="HATPase_C_sf"/>
</dbReference>